<name>A0A1B1C9R9_RHILE</name>
<dbReference type="InterPro" id="IPR010321">
    <property type="entry name" value="DUF922"/>
</dbReference>
<dbReference type="Proteomes" id="UP000092691">
    <property type="component" value="Chromosome"/>
</dbReference>
<dbReference type="PIRSF" id="PIRSF010521">
    <property type="entry name" value="DUF922_bac"/>
    <property type="match status" value="1"/>
</dbReference>
<dbReference type="OrthoDB" id="7906163at2"/>
<dbReference type="Pfam" id="PF06037">
    <property type="entry name" value="DUF922"/>
    <property type="match status" value="1"/>
</dbReference>
<dbReference type="AlphaFoldDB" id="A0A1B1C9R9"/>
<protein>
    <submittedName>
        <fullName evidence="1">Peptidase</fullName>
    </submittedName>
</protein>
<accession>A0A1B1C9R9</accession>
<dbReference type="EMBL" id="CP016286">
    <property type="protein sequence ID" value="ANP86532.1"/>
    <property type="molecule type" value="Genomic_DNA"/>
</dbReference>
<evidence type="ECO:0000313" key="1">
    <source>
        <dbReference type="EMBL" id="ANP86532.1"/>
    </source>
</evidence>
<dbReference type="RefSeq" id="WP_065280759.1">
    <property type="nucleotide sequence ID" value="NZ_CP016286.1"/>
</dbReference>
<reference evidence="1 2" key="1">
    <citation type="submission" date="2016-06" db="EMBL/GenBank/DDBJ databases">
        <title>Microsymbionts genomes from the relict species Vavilovia formosa.</title>
        <authorList>
            <person name="Chirak E."/>
            <person name="Kimeklis A."/>
            <person name="Andronov E."/>
        </authorList>
    </citation>
    <scope>NUCLEOTIDE SEQUENCE [LARGE SCALE GENOMIC DNA]</scope>
    <source>
        <strain evidence="1 2">Vaf10</strain>
    </source>
</reference>
<proteinExistence type="predicted"/>
<evidence type="ECO:0000313" key="2">
    <source>
        <dbReference type="Proteomes" id="UP000092691"/>
    </source>
</evidence>
<gene>
    <name evidence="1" type="ORF">BA011_12890</name>
</gene>
<sequence>MHDALKAATAPVRFGPKHHSAEPRVTTNFLSYMIAAVFTSVPAVVLADWQAVEEVRPYSISGTSGAGLYASIGERGPKASGFGRAIAHTTFKLTWTRKYEAQGNACVIVTNRPKLIISYTLPKPSAALPAAVKSSWEAFISGVQAHERVHGETIKEMVKEIEAMSIGLTVDDDPDCKKIRIELTRRLGEISQRQRQRGRDFDKIEMGDGGNIQQLILKLVNGP</sequence>
<organism evidence="1 2">
    <name type="scientific">Rhizobium leguminosarum</name>
    <dbReference type="NCBI Taxonomy" id="384"/>
    <lineage>
        <taxon>Bacteria</taxon>
        <taxon>Pseudomonadati</taxon>
        <taxon>Pseudomonadota</taxon>
        <taxon>Alphaproteobacteria</taxon>
        <taxon>Hyphomicrobiales</taxon>
        <taxon>Rhizobiaceae</taxon>
        <taxon>Rhizobium/Agrobacterium group</taxon>
        <taxon>Rhizobium</taxon>
    </lineage>
</organism>